<keyword evidence="2" id="KW-0479">Metal-binding</keyword>
<evidence type="ECO:0000256" key="1">
    <source>
        <dbReference type="ARBA" id="ARBA00004123"/>
    </source>
</evidence>
<keyword evidence="5" id="KW-0539">Nucleus</keyword>
<keyword evidence="7" id="KW-1185">Reference proteome</keyword>
<comment type="subcellular location">
    <subcellularLocation>
        <location evidence="1">Nucleus</location>
    </subcellularLocation>
</comment>
<reference evidence="6" key="2">
    <citation type="submission" date="2022-01" db="EMBL/GenBank/DDBJ databases">
        <authorList>
            <person name="Yamashiro T."/>
            <person name="Shiraishi A."/>
            <person name="Satake H."/>
            <person name="Nakayama K."/>
        </authorList>
    </citation>
    <scope>NUCLEOTIDE SEQUENCE</scope>
</reference>
<dbReference type="Proteomes" id="UP001151760">
    <property type="component" value="Unassembled WGS sequence"/>
</dbReference>
<evidence type="ECO:0000256" key="5">
    <source>
        <dbReference type="ARBA" id="ARBA00023242"/>
    </source>
</evidence>
<evidence type="ECO:0000313" key="7">
    <source>
        <dbReference type="Proteomes" id="UP001151760"/>
    </source>
</evidence>
<proteinExistence type="predicted"/>
<protein>
    <submittedName>
        <fullName evidence="6">Zinc finger BED domain-containing protein RICESLEEPER 2-like protein</fullName>
    </submittedName>
</protein>
<dbReference type="SUPFAM" id="SSF53098">
    <property type="entry name" value="Ribonuclease H-like"/>
    <property type="match status" value="1"/>
</dbReference>
<sequence length="542" mass="61504">MASESASTTTGVGSTSALTIREIIPTNRTPEVWKDFNMCIMTNGQKKAQCKYCFHFLSEGSNTTLKNHITHPHCEVLKAQQNQNPEAGQTSMGRDGQIFMYNPDYLREQFAGLVIQRGLPFNHFDHEQTTRVFQNTMQPRYTHVSRSTLKRDAMKLWVAAKQATIDGFANLNTRVNLTTDVWSAPHNLPGSYMCVTAHWIEPSTWQMMKRVISFEEFPSPHTGTNLKYMLEKVFVIYGLQEKIMSITLDNASNNTSAMEKLILKYNPPMAGRFYHSRCVAHIINLVVQAGLKVPIINQMKESFKQMLKDVFKSGDKIRKRYIRICRDADKPCYSPNWDVDTRWNSTFEMFESGLKQKTTLAYFHDILVNKNENLVGLRIQDDRFATGMDRFHESFKPSESPFSNSGLVIDNSKNKTLTPEVFRVVHVLEGSLRRSETFSWKDLERCLGTFKEDKDQEMGSGDLGTLAENLVESTYVSPIVEESFEIRESYICFIDFMLLLIISGLIRIEIWGGSLVEVVSGAVVPARTRGGSGAGLGATRPT</sequence>
<dbReference type="InterPro" id="IPR012337">
    <property type="entry name" value="RNaseH-like_sf"/>
</dbReference>
<dbReference type="InterPro" id="IPR052035">
    <property type="entry name" value="ZnF_BED_domain_contain"/>
</dbReference>
<accession>A0ABQ4YS67</accession>
<dbReference type="PANTHER" id="PTHR46481">
    <property type="entry name" value="ZINC FINGER BED DOMAIN-CONTAINING PROTEIN 4"/>
    <property type="match status" value="1"/>
</dbReference>
<dbReference type="PANTHER" id="PTHR46481:SF10">
    <property type="entry name" value="ZINC FINGER BED DOMAIN-CONTAINING PROTEIN 39"/>
    <property type="match status" value="1"/>
</dbReference>
<comment type="caution">
    <text evidence="6">The sequence shown here is derived from an EMBL/GenBank/DDBJ whole genome shotgun (WGS) entry which is preliminary data.</text>
</comment>
<evidence type="ECO:0000256" key="3">
    <source>
        <dbReference type="ARBA" id="ARBA00022771"/>
    </source>
</evidence>
<dbReference type="EMBL" id="BQNB010010628">
    <property type="protein sequence ID" value="GJS79855.1"/>
    <property type="molecule type" value="Genomic_DNA"/>
</dbReference>
<keyword evidence="3" id="KW-0863">Zinc-finger</keyword>
<gene>
    <name evidence="6" type="ORF">Tco_0729736</name>
</gene>
<name>A0ABQ4YS67_9ASTR</name>
<reference evidence="6" key="1">
    <citation type="journal article" date="2022" name="Int. J. Mol. Sci.">
        <title>Draft Genome of Tanacetum Coccineum: Genomic Comparison of Closely Related Tanacetum-Family Plants.</title>
        <authorList>
            <person name="Yamashiro T."/>
            <person name="Shiraishi A."/>
            <person name="Nakayama K."/>
            <person name="Satake H."/>
        </authorList>
    </citation>
    <scope>NUCLEOTIDE SEQUENCE</scope>
</reference>
<keyword evidence="4" id="KW-0862">Zinc</keyword>
<evidence type="ECO:0000313" key="6">
    <source>
        <dbReference type="EMBL" id="GJS79855.1"/>
    </source>
</evidence>
<evidence type="ECO:0000256" key="2">
    <source>
        <dbReference type="ARBA" id="ARBA00022723"/>
    </source>
</evidence>
<organism evidence="6 7">
    <name type="scientific">Tanacetum coccineum</name>
    <dbReference type="NCBI Taxonomy" id="301880"/>
    <lineage>
        <taxon>Eukaryota</taxon>
        <taxon>Viridiplantae</taxon>
        <taxon>Streptophyta</taxon>
        <taxon>Embryophyta</taxon>
        <taxon>Tracheophyta</taxon>
        <taxon>Spermatophyta</taxon>
        <taxon>Magnoliopsida</taxon>
        <taxon>eudicotyledons</taxon>
        <taxon>Gunneridae</taxon>
        <taxon>Pentapetalae</taxon>
        <taxon>asterids</taxon>
        <taxon>campanulids</taxon>
        <taxon>Asterales</taxon>
        <taxon>Asteraceae</taxon>
        <taxon>Asteroideae</taxon>
        <taxon>Anthemideae</taxon>
        <taxon>Anthemidinae</taxon>
        <taxon>Tanacetum</taxon>
    </lineage>
</organism>
<evidence type="ECO:0000256" key="4">
    <source>
        <dbReference type="ARBA" id="ARBA00022833"/>
    </source>
</evidence>